<dbReference type="SUPFAM" id="SSF69318">
    <property type="entry name" value="Integrin alpha N-terminal domain"/>
    <property type="match status" value="1"/>
</dbReference>
<dbReference type="OrthoDB" id="10022113at2759"/>
<name>D8LE48_ECTSI</name>
<keyword evidence="3" id="KW-1133">Transmembrane helix</keyword>
<dbReference type="Proteomes" id="UP000002630">
    <property type="component" value="Unassembled WGS sequence"/>
</dbReference>
<feature type="transmembrane region" description="Helical" evidence="3">
    <location>
        <begin position="420"/>
        <end position="441"/>
    </location>
</feature>
<evidence type="ECO:0000256" key="3">
    <source>
        <dbReference type="SAM" id="Phobius"/>
    </source>
</evidence>
<dbReference type="eggNOG" id="ENOG502RX97">
    <property type="taxonomic scope" value="Eukaryota"/>
</dbReference>
<keyword evidence="1" id="KW-0732">Signal</keyword>
<evidence type="ECO:0000313" key="5">
    <source>
        <dbReference type="Proteomes" id="UP000002630"/>
    </source>
</evidence>
<dbReference type="InterPro" id="IPR013517">
    <property type="entry name" value="FG-GAP"/>
</dbReference>
<evidence type="ECO:0000313" key="4">
    <source>
        <dbReference type="EMBL" id="CBN74120.1"/>
    </source>
</evidence>
<evidence type="ECO:0008006" key="6">
    <source>
        <dbReference type="Google" id="ProtNLM"/>
    </source>
</evidence>
<dbReference type="PANTHER" id="PTHR45460">
    <property type="entry name" value="SIMILAR TO CYSTEINE PROTEINASE"/>
    <property type="match status" value="1"/>
</dbReference>
<protein>
    <recommendedName>
        <fullName evidence="6">VCBS repeat-containing protein</fullName>
    </recommendedName>
</protein>
<proteinExistence type="predicted"/>
<reference evidence="4 5" key="1">
    <citation type="journal article" date="2010" name="Nature">
        <title>The Ectocarpus genome and the independent evolution of multicellularity in brown algae.</title>
        <authorList>
            <person name="Cock J.M."/>
            <person name="Sterck L."/>
            <person name="Rouze P."/>
            <person name="Scornet D."/>
            <person name="Allen A.E."/>
            <person name="Amoutzias G."/>
            <person name="Anthouard V."/>
            <person name="Artiguenave F."/>
            <person name="Aury J.M."/>
            <person name="Badger J.H."/>
            <person name="Beszteri B."/>
            <person name="Billiau K."/>
            <person name="Bonnet E."/>
            <person name="Bothwell J.H."/>
            <person name="Bowler C."/>
            <person name="Boyen C."/>
            <person name="Brownlee C."/>
            <person name="Carrano C.J."/>
            <person name="Charrier B."/>
            <person name="Cho G.Y."/>
            <person name="Coelho S.M."/>
            <person name="Collen J."/>
            <person name="Corre E."/>
            <person name="Da Silva C."/>
            <person name="Delage L."/>
            <person name="Delaroque N."/>
            <person name="Dittami S.M."/>
            <person name="Doulbeau S."/>
            <person name="Elias M."/>
            <person name="Farnham G."/>
            <person name="Gachon C.M."/>
            <person name="Gschloessl B."/>
            <person name="Heesch S."/>
            <person name="Jabbari K."/>
            <person name="Jubin C."/>
            <person name="Kawai H."/>
            <person name="Kimura K."/>
            <person name="Kloareg B."/>
            <person name="Kupper F.C."/>
            <person name="Lang D."/>
            <person name="Le Bail A."/>
            <person name="Leblanc C."/>
            <person name="Lerouge P."/>
            <person name="Lohr M."/>
            <person name="Lopez P.J."/>
            <person name="Martens C."/>
            <person name="Maumus F."/>
            <person name="Michel G."/>
            <person name="Miranda-Saavedra D."/>
            <person name="Morales J."/>
            <person name="Moreau H."/>
            <person name="Motomura T."/>
            <person name="Nagasato C."/>
            <person name="Napoli C.A."/>
            <person name="Nelson D.R."/>
            <person name="Nyvall-Collen P."/>
            <person name="Peters A.F."/>
            <person name="Pommier C."/>
            <person name="Potin P."/>
            <person name="Poulain J."/>
            <person name="Quesneville H."/>
            <person name="Read B."/>
            <person name="Rensing S.A."/>
            <person name="Ritter A."/>
            <person name="Rousvoal S."/>
            <person name="Samanta M."/>
            <person name="Samson G."/>
            <person name="Schroeder D.C."/>
            <person name="Segurens B."/>
            <person name="Strittmatter M."/>
            <person name="Tonon T."/>
            <person name="Tregear J.W."/>
            <person name="Valentin K."/>
            <person name="von Dassow P."/>
            <person name="Yamagishi T."/>
            <person name="Van de Peer Y."/>
            <person name="Wincker P."/>
        </authorList>
    </citation>
    <scope>NUCLEOTIDE SEQUENCE [LARGE SCALE GENOMIC DNA]</scope>
    <source>
        <strain evidence="5">Ec32 / CCAP1310/4</strain>
    </source>
</reference>
<keyword evidence="3" id="KW-0472">Membrane</keyword>
<evidence type="ECO:0000256" key="2">
    <source>
        <dbReference type="SAM" id="MobiDB-lite"/>
    </source>
</evidence>
<dbReference type="Pfam" id="PF01839">
    <property type="entry name" value="FG-GAP"/>
    <property type="match status" value="1"/>
</dbReference>
<dbReference type="PANTHER" id="PTHR45460:SF2">
    <property type="entry name" value="ALPHA 1,3 GLUCANASE, GH71 FAMILY (EUROFUNG)"/>
    <property type="match status" value="1"/>
</dbReference>
<feature type="compositionally biased region" description="Low complexity" evidence="2">
    <location>
        <begin position="357"/>
        <end position="377"/>
    </location>
</feature>
<feature type="region of interest" description="Disordered" evidence="2">
    <location>
        <begin position="340"/>
        <end position="410"/>
    </location>
</feature>
<dbReference type="Pfam" id="PF13517">
    <property type="entry name" value="FG-GAP_3"/>
    <property type="match status" value="2"/>
</dbReference>
<evidence type="ECO:0000256" key="1">
    <source>
        <dbReference type="ARBA" id="ARBA00022729"/>
    </source>
</evidence>
<keyword evidence="5" id="KW-1185">Reference proteome</keyword>
<accession>D8LE48</accession>
<dbReference type="InParanoid" id="D8LE48"/>
<dbReference type="Gene3D" id="2.130.10.130">
    <property type="entry name" value="Integrin alpha, N-terminal"/>
    <property type="match status" value="1"/>
</dbReference>
<organism evidence="4 5">
    <name type="scientific">Ectocarpus siliculosus</name>
    <name type="common">Brown alga</name>
    <name type="synonym">Conferva siliculosa</name>
    <dbReference type="NCBI Taxonomy" id="2880"/>
    <lineage>
        <taxon>Eukaryota</taxon>
        <taxon>Sar</taxon>
        <taxon>Stramenopiles</taxon>
        <taxon>Ochrophyta</taxon>
        <taxon>PX clade</taxon>
        <taxon>Phaeophyceae</taxon>
        <taxon>Ectocarpales</taxon>
        <taxon>Ectocarpaceae</taxon>
        <taxon>Ectocarpus</taxon>
    </lineage>
</organism>
<dbReference type="AlphaFoldDB" id="D8LE48"/>
<dbReference type="EMBL" id="FN649760">
    <property type="protein sequence ID" value="CBN74120.1"/>
    <property type="molecule type" value="Genomic_DNA"/>
</dbReference>
<sequence length="450" mass="46510">MTVIDNAVEAQTSAHKRTVVQVPGRSLAIFDPLKVVYASPLELRSIDVGDLDGDGFPDVAVAFQLSDHVVWFRNADGQGGFTTGTDIDTDAGGSPSNVKLADVDGDGDLDVVSAWKTGDRVTWYENDGEGTFAIGLDLSTTADGAYGLALADLDGDDDLDVVSASVWDGLAWYENSDGNGVFSFGISLERGEPAKDVVTADLDGDGDLDIIAASYDGSHASSNYYDGRIFWIENTDGEGTFGEGEDIDSLDSARIVVPVDLDNDGDVDLVACDNVGGRVMWYENTNGQGNFSAAIDIAIDSGVNMVIAVDLDGDDDFDLLTASRDSGRVIWYENLLAEDGDSGATSTTPAPLPILAPTPSMAPTLATSAPPSSRASPVTGTTSPSAPVEAELTSAPVEAEAGADTGSSDGNSGISATLEIFIGVASTVASAVILGAAKIIFSRRQPADAA</sequence>
<dbReference type="InterPro" id="IPR028994">
    <property type="entry name" value="Integrin_alpha_N"/>
</dbReference>
<keyword evidence="3" id="KW-0812">Transmembrane</keyword>
<gene>
    <name evidence="4" type="ORF">Esi_0013_0004</name>
</gene>